<evidence type="ECO:0000313" key="5">
    <source>
        <dbReference type="Proteomes" id="UP000799118"/>
    </source>
</evidence>
<reference evidence="4" key="1">
    <citation type="journal article" date="2019" name="Environ. Microbiol.">
        <title>Fungal ecological strategies reflected in gene transcription - a case study of two litter decomposers.</title>
        <authorList>
            <person name="Barbi F."/>
            <person name="Kohler A."/>
            <person name="Barry K."/>
            <person name="Baskaran P."/>
            <person name="Daum C."/>
            <person name="Fauchery L."/>
            <person name="Ihrmark K."/>
            <person name="Kuo A."/>
            <person name="LaButti K."/>
            <person name="Lipzen A."/>
            <person name="Morin E."/>
            <person name="Grigoriev I.V."/>
            <person name="Henrissat B."/>
            <person name="Lindahl B."/>
            <person name="Martin F."/>
        </authorList>
    </citation>
    <scope>NUCLEOTIDE SEQUENCE</scope>
    <source>
        <strain evidence="4">JB14</strain>
    </source>
</reference>
<organism evidence="4 5">
    <name type="scientific">Gymnopus androsaceus JB14</name>
    <dbReference type="NCBI Taxonomy" id="1447944"/>
    <lineage>
        <taxon>Eukaryota</taxon>
        <taxon>Fungi</taxon>
        <taxon>Dikarya</taxon>
        <taxon>Basidiomycota</taxon>
        <taxon>Agaricomycotina</taxon>
        <taxon>Agaricomycetes</taxon>
        <taxon>Agaricomycetidae</taxon>
        <taxon>Agaricales</taxon>
        <taxon>Marasmiineae</taxon>
        <taxon>Omphalotaceae</taxon>
        <taxon>Gymnopus</taxon>
    </lineage>
</organism>
<feature type="domain" description="Nephrocystin 3-like N-terminal" evidence="3">
    <location>
        <begin position="203"/>
        <end position="261"/>
    </location>
</feature>
<evidence type="ECO:0000259" key="3">
    <source>
        <dbReference type="Pfam" id="PF24883"/>
    </source>
</evidence>
<keyword evidence="1" id="KW-0677">Repeat</keyword>
<dbReference type="OrthoDB" id="2928561at2759"/>
<dbReference type="InterPro" id="IPR027417">
    <property type="entry name" value="P-loop_NTPase"/>
</dbReference>
<evidence type="ECO:0000256" key="2">
    <source>
        <dbReference type="SAM" id="MobiDB-lite"/>
    </source>
</evidence>
<feature type="compositionally biased region" description="Basic and acidic residues" evidence="2">
    <location>
        <begin position="43"/>
        <end position="55"/>
    </location>
</feature>
<keyword evidence="5" id="KW-1185">Reference proteome</keyword>
<dbReference type="InterPro" id="IPR056884">
    <property type="entry name" value="NPHP3-like_N"/>
</dbReference>
<evidence type="ECO:0000313" key="4">
    <source>
        <dbReference type="EMBL" id="KAE9391302.1"/>
    </source>
</evidence>
<protein>
    <recommendedName>
        <fullName evidence="3">Nephrocystin 3-like N-terminal domain-containing protein</fullName>
    </recommendedName>
</protein>
<evidence type="ECO:0000256" key="1">
    <source>
        <dbReference type="ARBA" id="ARBA00022737"/>
    </source>
</evidence>
<feature type="region of interest" description="Disordered" evidence="2">
    <location>
        <begin position="34"/>
        <end position="66"/>
    </location>
</feature>
<proteinExistence type="predicted"/>
<dbReference type="AlphaFoldDB" id="A0A6A4GZC7"/>
<name>A0A6A4GZC7_9AGAR</name>
<gene>
    <name evidence="4" type="ORF">BT96DRAFT_1061109</name>
</gene>
<accession>A0A6A4GZC7</accession>
<dbReference type="Proteomes" id="UP000799118">
    <property type="component" value="Unassembled WGS sequence"/>
</dbReference>
<dbReference type="EMBL" id="ML769629">
    <property type="protein sequence ID" value="KAE9391302.1"/>
    <property type="molecule type" value="Genomic_DNA"/>
</dbReference>
<dbReference type="Pfam" id="PF24883">
    <property type="entry name" value="NPHP3_N"/>
    <property type="match status" value="1"/>
</dbReference>
<sequence>MAFFERSHGFQVNGGIFCTANGDIYIEQDAQAVRVNQQSPPDEASHSWDRGRPVDDISTGTSNVGVSGVQRSIRNTDRLDTCHIIIHLGDKSTYHAAPHHSEHTETSIDPNFHLQDRSLPHLSVPIPRIQGFNNFPIQGTERLGGYLPPLWGPPQFELPTTINGGTFVSHSIQCQGEKSVVALEALHDSVESFPQPRFHPETREKMLKDLQEWTLGTDPTSDNILWLYGPAGAGKSAIMQTLSCQLQDAGRLGGCFFSNEGMLHVGMQEHYLQPLLISLQLVFPG</sequence>
<dbReference type="SUPFAM" id="SSF52540">
    <property type="entry name" value="P-loop containing nucleoside triphosphate hydrolases"/>
    <property type="match status" value="1"/>
</dbReference>